<dbReference type="InterPro" id="IPR004995">
    <property type="entry name" value="Spore_Ger"/>
</dbReference>
<sequence length="491" mass="54228">MNEILRSELNEQRLKDMFRLSQDVRIESVRLGPAGREHKVVLLYCQGMAQHDQINLLALPNLQAMLQKADKIDPVQLETNATLLLRRVSGDDWQERFTYYLYSGELMLFFESAGLLYALNIAKPPNRTPEESSTEVSIKGPRDAFTEDMATNVALVRKRLLTQSLCCEVIHVGRRSHTSVALLYIGDVANPELVQQMRSNLGKIDVDGLISSGQLEESLAGSGFSLLPLLEYIGRPDYVADSLLRGRISLIVDGSPMALIAPASLTLILKSPEDVHFPSYYVLIERMLRAVGLIVAVFFPGFYIAVTAFNFDQIPFPLLATIASVRLGLPTSGPMDFFIMLGLFELFREAGVRLPKAVGQTVAVVGGLIVGDASIRAGITGPATLVAVAISTMAMFTLVNQSLAGSVTLLRIIILMMSAFLGMFGFMISVVALILYLSTLESFGVPYMIPFSPPKLRDMYYMFKYKSIKVARHRPSFLKTTDDTREGGEHS</sequence>
<keyword evidence="2 3" id="KW-0472">Membrane</keyword>
<evidence type="ECO:0000313" key="5">
    <source>
        <dbReference type="Proteomes" id="UP001589619"/>
    </source>
</evidence>
<dbReference type="PIRSF" id="PIRSF005690">
    <property type="entry name" value="GerBA"/>
    <property type="match status" value="1"/>
</dbReference>
<proteinExistence type="inferred from homology"/>
<dbReference type="Pfam" id="PF03323">
    <property type="entry name" value="GerA"/>
    <property type="match status" value="1"/>
</dbReference>
<keyword evidence="3" id="KW-1133">Transmembrane helix</keyword>
<protein>
    <submittedName>
        <fullName evidence="4">Spore germination protein</fullName>
    </submittedName>
</protein>
<feature type="transmembrane region" description="Helical" evidence="3">
    <location>
        <begin position="290"/>
        <end position="311"/>
    </location>
</feature>
<evidence type="ECO:0000256" key="3">
    <source>
        <dbReference type="SAM" id="Phobius"/>
    </source>
</evidence>
<dbReference type="Proteomes" id="UP001589619">
    <property type="component" value="Unassembled WGS sequence"/>
</dbReference>
<evidence type="ECO:0000256" key="2">
    <source>
        <dbReference type="ARBA" id="ARBA00023136"/>
    </source>
</evidence>
<evidence type="ECO:0000256" key="1">
    <source>
        <dbReference type="ARBA" id="ARBA00005278"/>
    </source>
</evidence>
<comment type="caution">
    <text evidence="4">The sequence shown here is derived from an EMBL/GenBank/DDBJ whole genome shotgun (WGS) entry which is preliminary data.</text>
</comment>
<accession>A0ABV5VUX8</accession>
<keyword evidence="5" id="KW-1185">Reference proteome</keyword>
<keyword evidence="3" id="KW-0812">Transmembrane</keyword>
<name>A0ABV5VUX8_9BACL</name>
<feature type="transmembrane region" description="Helical" evidence="3">
    <location>
        <begin position="381"/>
        <end position="400"/>
    </location>
</feature>
<evidence type="ECO:0000313" key="4">
    <source>
        <dbReference type="EMBL" id="MFB9752124.1"/>
    </source>
</evidence>
<dbReference type="PANTHER" id="PTHR22550:SF5">
    <property type="entry name" value="LEUCINE ZIPPER PROTEIN 4"/>
    <property type="match status" value="1"/>
</dbReference>
<feature type="transmembrane region" description="Helical" evidence="3">
    <location>
        <begin position="323"/>
        <end position="345"/>
    </location>
</feature>
<dbReference type="PANTHER" id="PTHR22550">
    <property type="entry name" value="SPORE GERMINATION PROTEIN"/>
    <property type="match status" value="1"/>
</dbReference>
<feature type="transmembrane region" description="Helical" evidence="3">
    <location>
        <begin position="412"/>
        <end position="437"/>
    </location>
</feature>
<dbReference type="RefSeq" id="WP_344910870.1">
    <property type="nucleotide sequence ID" value="NZ_BAAAYO010000010.1"/>
</dbReference>
<gene>
    <name evidence="4" type="ORF">ACFFNY_11205</name>
</gene>
<dbReference type="EMBL" id="JBHMAG010000009">
    <property type="protein sequence ID" value="MFB9752124.1"/>
    <property type="molecule type" value="Genomic_DNA"/>
</dbReference>
<organism evidence="4 5">
    <name type="scientific">Paenibacillus hodogayensis</name>
    <dbReference type="NCBI Taxonomy" id="279208"/>
    <lineage>
        <taxon>Bacteria</taxon>
        <taxon>Bacillati</taxon>
        <taxon>Bacillota</taxon>
        <taxon>Bacilli</taxon>
        <taxon>Bacillales</taxon>
        <taxon>Paenibacillaceae</taxon>
        <taxon>Paenibacillus</taxon>
    </lineage>
</organism>
<dbReference type="InterPro" id="IPR050768">
    <property type="entry name" value="UPF0353/GerABKA_families"/>
</dbReference>
<comment type="similarity">
    <text evidence="1">Belongs to the GerABKA family.</text>
</comment>
<reference evidence="4 5" key="1">
    <citation type="submission" date="2024-09" db="EMBL/GenBank/DDBJ databases">
        <authorList>
            <person name="Sun Q."/>
            <person name="Mori K."/>
        </authorList>
    </citation>
    <scope>NUCLEOTIDE SEQUENCE [LARGE SCALE GENOMIC DNA]</scope>
    <source>
        <strain evidence="4 5">JCM 12520</strain>
    </source>
</reference>